<evidence type="ECO:0000313" key="2">
    <source>
        <dbReference type="Proteomes" id="UP000184516"/>
    </source>
</evidence>
<dbReference type="AlphaFoldDB" id="A0A1M5LLR0"/>
<gene>
    <name evidence="1" type="ORF">SAMN05443549_105239</name>
</gene>
<keyword evidence="2" id="KW-1185">Reference proteome</keyword>
<evidence type="ECO:0008006" key="3">
    <source>
        <dbReference type="Google" id="ProtNLM"/>
    </source>
</evidence>
<dbReference type="OrthoDB" id="9807855at2"/>
<dbReference type="InterPro" id="IPR024530">
    <property type="entry name" value="QSregVF_b"/>
</dbReference>
<dbReference type="Pfam" id="PF12843">
    <property type="entry name" value="QSregVF_b"/>
    <property type="match status" value="1"/>
</dbReference>
<name>A0A1M5LLR0_9FLAO</name>
<reference evidence="2" key="1">
    <citation type="submission" date="2016-11" db="EMBL/GenBank/DDBJ databases">
        <authorList>
            <person name="Varghese N."/>
            <person name="Submissions S."/>
        </authorList>
    </citation>
    <scope>NUCLEOTIDE SEQUENCE [LARGE SCALE GENOMIC DNA]</scope>
    <source>
        <strain evidence="2">DSM 19978</strain>
    </source>
</reference>
<proteinExistence type="predicted"/>
<sequence length="77" mass="9186">MEQDPKQLIKLAHTKMPFGKYEGKYLIDLPEYYVVWYSNKGFPKGELGQQLQLVYELKLNGLEELVRNIRKRYPKPI</sequence>
<evidence type="ECO:0000313" key="1">
    <source>
        <dbReference type="EMBL" id="SHG65283.1"/>
    </source>
</evidence>
<dbReference type="Proteomes" id="UP000184516">
    <property type="component" value="Unassembled WGS sequence"/>
</dbReference>
<dbReference type="STRING" id="468056.SAMN05443549_105239"/>
<organism evidence="1 2">
    <name type="scientific">Flavobacterium fluvii</name>
    <dbReference type="NCBI Taxonomy" id="468056"/>
    <lineage>
        <taxon>Bacteria</taxon>
        <taxon>Pseudomonadati</taxon>
        <taxon>Bacteroidota</taxon>
        <taxon>Flavobacteriia</taxon>
        <taxon>Flavobacteriales</taxon>
        <taxon>Flavobacteriaceae</taxon>
        <taxon>Flavobacterium</taxon>
    </lineage>
</organism>
<dbReference type="EMBL" id="FQWB01000005">
    <property type="protein sequence ID" value="SHG65283.1"/>
    <property type="molecule type" value="Genomic_DNA"/>
</dbReference>
<accession>A0A1M5LLR0</accession>
<protein>
    <recommendedName>
        <fullName evidence="3">DUF3820 family protein</fullName>
    </recommendedName>
</protein>
<dbReference type="RefSeq" id="WP_073371106.1">
    <property type="nucleotide sequence ID" value="NZ_FQWB01000005.1"/>
</dbReference>